<feature type="compositionally biased region" description="Basic residues" evidence="2">
    <location>
        <begin position="146"/>
        <end position="156"/>
    </location>
</feature>
<evidence type="ECO:0000313" key="3">
    <source>
        <dbReference type="EMBL" id="KAF6140511.1"/>
    </source>
</evidence>
<sequence>MNAIGACPVQLNQNMWEVITVRDHLNEKWKKEGKVRRITLEDVLQFYGVKNFNASGGPYFCARVTRRRFFDLNSAGQTWNDNIIWVKGNCLQRDDEKPLDLRFRTVKQSVKSKVERKESLFDEVAEEETKLKLVLEGLGLSRKKKVDSRSNKKRMLKALSASGTTGSGEVAKNKRRRVEPSGESGEKIADGRFAMVDDLKEVEERVRLAVLHGEEDTSKMVAHLVKGIWLDIEEEKNELKKANLLVETNANLDEMVEEYDRLGHYLMLKGYSEEEVDVIKTDTYVEEEDEEEAEAVGIVDGLDGVSCQTVLHNQGDDVELPEGGSEKAVREMSLRINNLESELARERKTSKAYCLRKQSCRCNDFNERVARLKAELAQAIAHAKKAEARDHSGGSETERRRAQLLDLEAMNLAESARYIKKLEENVIYHAKVDAEMTEQKNEYARLESYLEKVRARFVIMVIPDASRSDLLKALLHILSDKECICRAKIDRRNYLGVMETQLAP</sequence>
<keyword evidence="1" id="KW-0175">Coiled coil</keyword>
<name>A0A7J7LCV0_9MAGN</name>
<feature type="region of interest" description="Disordered" evidence="2">
    <location>
        <begin position="146"/>
        <end position="185"/>
    </location>
</feature>
<evidence type="ECO:0000313" key="4">
    <source>
        <dbReference type="Proteomes" id="UP000541444"/>
    </source>
</evidence>
<accession>A0A7J7LCV0</accession>
<comment type="caution">
    <text evidence="3">The sequence shown here is derived from an EMBL/GenBank/DDBJ whole genome shotgun (WGS) entry which is preliminary data.</text>
</comment>
<organism evidence="3 4">
    <name type="scientific">Kingdonia uniflora</name>
    <dbReference type="NCBI Taxonomy" id="39325"/>
    <lineage>
        <taxon>Eukaryota</taxon>
        <taxon>Viridiplantae</taxon>
        <taxon>Streptophyta</taxon>
        <taxon>Embryophyta</taxon>
        <taxon>Tracheophyta</taxon>
        <taxon>Spermatophyta</taxon>
        <taxon>Magnoliopsida</taxon>
        <taxon>Ranunculales</taxon>
        <taxon>Circaeasteraceae</taxon>
        <taxon>Kingdonia</taxon>
    </lineage>
</organism>
<dbReference type="EMBL" id="JACGCM010002362">
    <property type="protein sequence ID" value="KAF6140511.1"/>
    <property type="molecule type" value="Genomic_DNA"/>
</dbReference>
<dbReference type="Proteomes" id="UP000541444">
    <property type="component" value="Unassembled WGS sequence"/>
</dbReference>
<dbReference type="AlphaFoldDB" id="A0A7J7LCV0"/>
<feature type="coiled-coil region" evidence="1">
    <location>
        <begin position="329"/>
        <end position="389"/>
    </location>
</feature>
<proteinExistence type="predicted"/>
<reference evidence="3 4" key="1">
    <citation type="journal article" date="2020" name="IScience">
        <title>Genome Sequencing of the Endangered Kingdonia uniflora (Circaeasteraceae, Ranunculales) Reveals Potential Mechanisms of Evolutionary Specialization.</title>
        <authorList>
            <person name="Sun Y."/>
            <person name="Deng T."/>
            <person name="Zhang A."/>
            <person name="Moore M.J."/>
            <person name="Landis J.B."/>
            <person name="Lin N."/>
            <person name="Zhang H."/>
            <person name="Zhang X."/>
            <person name="Huang J."/>
            <person name="Zhang X."/>
            <person name="Sun H."/>
            <person name="Wang H."/>
        </authorList>
    </citation>
    <scope>NUCLEOTIDE SEQUENCE [LARGE SCALE GENOMIC DNA]</scope>
    <source>
        <strain evidence="3">TB1705</strain>
        <tissue evidence="3">Leaf</tissue>
    </source>
</reference>
<protein>
    <submittedName>
        <fullName evidence="3">Uncharacterized protein</fullName>
    </submittedName>
</protein>
<gene>
    <name evidence="3" type="ORF">GIB67_018248</name>
</gene>
<evidence type="ECO:0000256" key="1">
    <source>
        <dbReference type="SAM" id="Coils"/>
    </source>
</evidence>
<evidence type="ECO:0000256" key="2">
    <source>
        <dbReference type="SAM" id="MobiDB-lite"/>
    </source>
</evidence>
<keyword evidence="4" id="KW-1185">Reference proteome</keyword>